<dbReference type="Pfam" id="PF01276">
    <property type="entry name" value="OKR_DC_1"/>
    <property type="match status" value="1"/>
</dbReference>
<organism evidence="9 10">
    <name type="scientific">Aequitasia blattaphilus</name>
    <dbReference type="NCBI Taxonomy" id="2949332"/>
    <lineage>
        <taxon>Bacteria</taxon>
        <taxon>Bacillati</taxon>
        <taxon>Bacillota</taxon>
        <taxon>Clostridia</taxon>
        <taxon>Lachnospirales</taxon>
        <taxon>Lachnospiraceae</taxon>
        <taxon>Aequitasia</taxon>
    </lineage>
</organism>
<gene>
    <name evidence="9" type="ORF">NK125_08575</name>
</gene>
<dbReference type="GO" id="GO:0008483">
    <property type="term" value="F:transaminase activity"/>
    <property type="evidence" value="ECO:0007669"/>
    <property type="project" value="UniProtKB-KW"/>
</dbReference>
<feature type="domain" description="Orn/Lys/Arg decarboxylase C-terminal" evidence="8">
    <location>
        <begin position="348"/>
        <end position="429"/>
    </location>
</feature>
<comment type="similarity">
    <text evidence="2">Belongs to the Orn/Lys/Arg decarboxylase class-I family.</text>
</comment>
<dbReference type="PANTHER" id="PTHR43277">
    <property type="entry name" value="ARGININE DECARBOXYLASE"/>
    <property type="match status" value="1"/>
</dbReference>
<proteinExistence type="inferred from homology"/>
<evidence type="ECO:0000256" key="5">
    <source>
        <dbReference type="ARBA" id="ARBA00023239"/>
    </source>
</evidence>
<keyword evidence="9" id="KW-0032">Aminotransferase</keyword>
<dbReference type="Gene3D" id="3.90.100.10">
    <property type="entry name" value="Orn/Lys/Arg decarboxylase, C-terminal domain"/>
    <property type="match status" value="1"/>
</dbReference>
<dbReference type="InterPro" id="IPR052357">
    <property type="entry name" value="Orn_Lys_Arg_decarboxylase-I"/>
</dbReference>
<keyword evidence="9" id="KW-0808">Transferase</keyword>
<keyword evidence="6" id="KW-1133">Transmembrane helix</keyword>
<keyword evidence="6" id="KW-0812">Transmembrane</keyword>
<dbReference type="Proteomes" id="UP001523566">
    <property type="component" value="Unassembled WGS sequence"/>
</dbReference>
<dbReference type="InterPro" id="IPR008286">
    <property type="entry name" value="Prn/Lys/Arg_de-COase_C"/>
</dbReference>
<evidence type="ECO:0000259" key="7">
    <source>
        <dbReference type="Pfam" id="PF01276"/>
    </source>
</evidence>
<dbReference type="RefSeq" id="WP_262066251.1">
    <property type="nucleotide sequence ID" value="NZ_JAMXOD010000011.1"/>
</dbReference>
<dbReference type="Pfam" id="PF03711">
    <property type="entry name" value="OKR_DC_1_C"/>
    <property type="match status" value="1"/>
</dbReference>
<comment type="cofactor">
    <cofactor evidence="1">
        <name>pyridoxal 5'-phosphate</name>
        <dbReference type="ChEBI" id="CHEBI:597326"/>
    </cofactor>
</comment>
<dbReference type="InterPro" id="IPR000310">
    <property type="entry name" value="Orn/Lys/Arg_deCO2ase_major_dom"/>
</dbReference>
<dbReference type="SUPFAM" id="SSF53383">
    <property type="entry name" value="PLP-dependent transferases"/>
    <property type="match status" value="1"/>
</dbReference>
<sequence length="456" mass="51537">MEKLYQKLWNYSNSDYYGFHMPGHKRNKELMKENFPFEIDITEIEGFDDLHHPREILKEYQDLAKKIYKSKAAYFLVNGSTVGILAAIASVAGRGETLLVARNVHKSVYNALELFDIRPEYILPKNGMITAEEVQDAIAKNPQIKGLVMVSPTYEGIVSDIQKIAGVLHESGLPLILDEAHGAHFGFHPIFPKSGNELGADLVIQSLHKTLPALTQTGLLHVNGQIVSSDKVKKYLSMLQSSSPSYVLMSSICSCLDFLKEKSQEAFFLYGKNLKKLREELRTLRHLKLLEGHEIEPSKIVISTKGTNLSAKKLYEILYETYHLQMEMTGADYVLGMTSVGDTKEGFERLKKALVEIDQELQYQEETENEINEVFLPEVIFTPGEASQKPGENCMLQDCKGRIAKNSVYLYPPGIPILVPGERITKAVYHMLLWYSKNGYILEGLKETEVEVVKNE</sequence>
<keyword evidence="6" id="KW-0472">Membrane</keyword>
<keyword evidence="5" id="KW-0456">Lyase</keyword>
<evidence type="ECO:0000256" key="3">
    <source>
        <dbReference type="ARBA" id="ARBA00022793"/>
    </source>
</evidence>
<keyword evidence="3" id="KW-0210">Decarboxylase</keyword>
<name>A0ABT1E9G4_9FIRM</name>
<evidence type="ECO:0000259" key="8">
    <source>
        <dbReference type="Pfam" id="PF03711"/>
    </source>
</evidence>
<dbReference type="EMBL" id="JAMZFW010000011">
    <property type="protein sequence ID" value="MCP1102465.1"/>
    <property type="molecule type" value="Genomic_DNA"/>
</dbReference>
<feature type="domain" description="Orn/Lys/Arg decarboxylases family 1 pyridoxal-P attachment site" evidence="7">
    <location>
        <begin position="4"/>
        <end position="260"/>
    </location>
</feature>
<comment type="caution">
    <text evidence="9">The sequence shown here is derived from an EMBL/GenBank/DDBJ whole genome shotgun (WGS) entry which is preliminary data.</text>
</comment>
<evidence type="ECO:0000256" key="4">
    <source>
        <dbReference type="ARBA" id="ARBA00022898"/>
    </source>
</evidence>
<evidence type="ECO:0000313" key="9">
    <source>
        <dbReference type="EMBL" id="MCP1102465.1"/>
    </source>
</evidence>
<accession>A0ABT1E9G4</accession>
<dbReference type="PANTHER" id="PTHR43277:SF3">
    <property type="entry name" value="DECARBOXYLASE, PUTATIVE-RELATED"/>
    <property type="match status" value="1"/>
</dbReference>
<evidence type="ECO:0000256" key="1">
    <source>
        <dbReference type="ARBA" id="ARBA00001933"/>
    </source>
</evidence>
<reference evidence="9 10" key="1">
    <citation type="journal article" date="2022" name="Genome Biol. Evol.">
        <title>Host diet, physiology and behaviors set the stage for Lachnospiraceae cladogenesis.</title>
        <authorList>
            <person name="Vera-Ponce De Leon A."/>
            <person name="Schneider M."/>
            <person name="Jahnes B.C."/>
            <person name="Sadowski V."/>
            <person name="Camuy-Velez L.A."/>
            <person name="Duan J."/>
            <person name="Sabree Z.L."/>
        </authorList>
    </citation>
    <scope>NUCLEOTIDE SEQUENCE [LARGE SCALE GENOMIC DNA]</scope>
    <source>
        <strain evidence="9 10">PAL113</strain>
    </source>
</reference>
<evidence type="ECO:0000313" key="10">
    <source>
        <dbReference type="Proteomes" id="UP001523566"/>
    </source>
</evidence>
<keyword evidence="10" id="KW-1185">Reference proteome</keyword>
<keyword evidence="4" id="KW-0663">Pyridoxal phosphate</keyword>
<feature type="transmembrane region" description="Helical" evidence="6">
    <location>
        <begin position="72"/>
        <end position="93"/>
    </location>
</feature>
<evidence type="ECO:0000256" key="6">
    <source>
        <dbReference type="SAM" id="Phobius"/>
    </source>
</evidence>
<dbReference type="Gene3D" id="3.40.640.10">
    <property type="entry name" value="Type I PLP-dependent aspartate aminotransferase-like (Major domain)"/>
    <property type="match status" value="1"/>
</dbReference>
<dbReference type="InterPro" id="IPR036633">
    <property type="entry name" value="Prn/Lys/Arg_de-COase_C_sf"/>
</dbReference>
<evidence type="ECO:0000256" key="2">
    <source>
        <dbReference type="ARBA" id="ARBA00010671"/>
    </source>
</evidence>
<dbReference type="InterPro" id="IPR015421">
    <property type="entry name" value="PyrdxlP-dep_Trfase_major"/>
</dbReference>
<dbReference type="SUPFAM" id="SSF55904">
    <property type="entry name" value="Ornithine decarboxylase C-terminal domain"/>
    <property type="match status" value="1"/>
</dbReference>
<protein>
    <submittedName>
        <fullName evidence="9">Aminotransferase class I/II-fold pyridoxal phosphate-dependent enzyme</fullName>
    </submittedName>
</protein>
<dbReference type="InterPro" id="IPR015424">
    <property type="entry name" value="PyrdxlP-dep_Trfase"/>
</dbReference>